<gene>
    <name evidence="2" type="ORF">GT409_02595</name>
</gene>
<dbReference type="EMBL" id="CP047593">
    <property type="protein sequence ID" value="QHI68389.1"/>
    <property type="molecule type" value="Genomic_DNA"/>
</dbReference>
<evidence type="ECO:0000313" key="2">
    <source>
        <dbReference type="EMBL" id="QHI68389.1"/>
    </source>
</evidence>
<protein>
    <recommendedName>
        <fullName evidence="4">F5/8 type C domain-containing protein</fullName>
    </recommendedName>
</protein>
<accession>A0A6P1M0S0</accession>
<organism evidence="2 3">
    <name type="scientific">Tichowtungia aerotolerans</name>
    <dbReference type="NCBI Taxonomy" id="2697043"/>
    <lineage>
        <taxon>Bacteria</taxon>
        <taxon>Pseudomonadati</taxon>
        <taxon>Kiritimatiellota</taxon>
        <taxon>Tichowtungiia</taxon>
        <taxon>Tichowtungiales</taxon>
        <taxon>Tichowtungiaceae</taxon>
        <taxon>Tichowtungia</taxon>
    </lineage>
</organism>
<sequence length="656" mass="74441">MRLFLNLIVLLSLLAAGTAFSETLAGRIRVESRLSAYLNMDTAVLVFERDDVVEEISVTLSFREQNTQFVPAEPKTFTLSGPSHRTELSLDISDWPDGEFKVFISETGSVEAPLVRGIRKQTTLPPQAPSGPFSVGGDKMYFVDDWYFETTAGLQREIHPAELVPVEPWKSNPKLKHVRNSIQDFRVDSDGRFNVKIEAKTSSMKSGTNYWAQSTDLENWTIVDGPGARHSDCRLADLSANVSRLPDHPVYRRYDPEADGKVDLSQVRVRYSGFKKNQMWGDIPIPHRSRIAVWEKPGGEVLVLGDPITVDKGNFDDDEIGTWRDSNDNFGDVRFSPDGKTLSCYQARRIPRHDPFRAYYDNNLSDRILVTWSTTNGVDWNPSFFDAPTLEDPWGTQHYGVDIWYEEDRRLAFAYLKIYDVQHQKVYTEVLSSRDGISWNRMKNGKPFMDNGAPGTFNYGYSITTGNRTRMAWDGYYYEPAQCINVLHFMFLQVNRKDDRSFVTPEFFATRFGGRMVGEHGVENSPIMNWHSSWEEMCEVAKTQMFTPTFVRYRQDGWIGASPAKRRAQIVTKPLLSAGGLAVNAETKPDGFLMVEVLDSDGNEIEEYSGRNAAVFKGDDVNASLAWSNGIIRELPVGPFKLRITLEKAEVFALTF</sequence>
<name>A0A6P1M0S0_9BACT</name>
<feature type="signal peptide" evidence="1">
    <location>
        <begin position="1"/>
        <end position="21"/>
    </location>
</feature>
<reference evidence="2 3" key="1">
    <citation type="submission" date="2020-01" db="EMBL/GenBank/DDBJ databases">
        <title>Ponticoccus aerotolerans gen. nov., sp. nov., an anaerobic bacterium and proposal of Ponticoccusceae fam. nov., Ponticoccusles ord. nov. and Ponticoccuse classis nov. in the phylum Kiritimatiellaeota.</title>
        <authorList>
            <person name="Zhou L.Y."/>
            <person name="Du Z.J."/>
        </authorList>
    </citation>
    <scope>NUCLEOTIDE SEQUENCE [LARGE SCALE GENOMIC DNA]</scope>
    <source>
        <strain evidence="2 3">S-5007</strain>
    </source>
</reference>
<evidence type="ECO:0008006" key="4">
    <source>
        <dbReference type="Google" id="ProtNLM"/>
    </source>
</evidence>
<evidence type="ECO:0000313" key="3">
    <source>
        <dbReference type="Proteomes" id="UP000464954"/>
    </source>
</evidence>
<dbReference type="RefSeq" id="WP_160626662.1">
    <property type="nucleotide sequence ID" value="NZ_CP047593.1"/>
</dbReference>
<proteinExistence type="predicted"/>
<dbReference type="AlphaFoldDB" id="A0A6P1M0S0"/>
<evidence type="ECO:0000256" key="1">
    <source>
        <dbReference type="SAM" id="SignalP"/>
    </source>
</evidence>
<keyword evidence="1" id="KW-0732">Signal</keyword>
<dbReference type="Proteomes" id="UP000464954">
    <property type="component" value="Chromosome"/>
</dbReference>
<keyword evidence="3" id="KW-1185">Reference proteome</keyword>
<feature type="chain" id="PRO_5026659761" description="F5/8 type C domain-containing protein" evidence="1">
    <location>
        <begin position="22"/>
        <end position="656"/>
    </location>
</feature>
<dbReference type="KEGG" id="taer:GT409_02595"/>